<comment type="caution">
    <text evidence="2">The sequence shown here is derived from an EMBL/GenBank/DDBJ whole genome shotgun (WGS) entry which is preliminary data.</text>
</comment>
<accession>A0A2B7WL45</accession>
<feature type="compositionally biased region" description="Polar residues" evidence="1">
    <location>
        <begin position="1"/>
        <end position="22"/>
    </location>
</feature>
<sequence>MEASDSQQHGSGAQTLINTDSPQYHGGHRAGGGLHQTDTAQPATDPSDRLAPSAEKGSYPSRGIKRNRRQADRGLDCDYCKENLIKNCDAGPASVGGCSNCKKLNIICSSAHNSAGSVQKIFETLESIGTELKELKQLVRVIATILRGHGHGHGPGDGLQSSTGTNCCNHLHQAQQPNWQVAPEPAPADTTHPEPSRQVQYNCMTQGSALFEEDAQALSVTDFVQASGWYPRTPQTWN</sequence>
<dbReference type="Proteomes" id="UP000223968">
    <property type="component" value="Unassembled WGS sequence"/>
</dbReference>
<proteinExistence type="predicted"/>
<reference evidence="2 3" key="1">
    <citation type="submission" date="2017-10" db="EMBL/GenBank/DDBJ databases">
        <title>Comparative genomics in systemic dimorphic fungi from Ajellomycetaceae.</title>
        <authorList>
            <person name="Munoz J.F."/>
            <person name="Mcewen J.G."/>
            <person name="Clay O.K."/>
            <person name="Cuomo C.A."/>
        </authorList>
    </citation>
    <scope>NUCLEOTIDE SEQUENCE [LARGE SCALE GENOMIC DNA]</scope>
    <source>
        <strain evidence="2 3">UAMH5409</strain>
    </source>
</reference>
<dbReference type="AlphaFoldDB" id="A0A2B7WL45"/>
<dbReference type="EMBL" id="PDNB01000253">
    <property type="protein sequence ID" value="PGG97249.1"/>
    <property type="molecule type" value="Genomic_DNA"/>
</dbReference>
<gene>
    <name evidence="2" type="ORF">AJ79_09285</name>
</gene>
<name>A0A2B7WL45_9EURO</name>
<evidence type="ECO:0000256" key="1">
    <source>
        <dbReference type="SAM" id="MobiDB-lite"/>
    </source>
</evidence>
<protein>
    <recommendedName>
        <fullName evidence="4">Zn(2)-C6 fungal-type domain-containing protein</fullName>
    </recommendedName>
</protein>
<evidence type="ECO:0000313" key="2">
    <source>
        <dbReference type="EMBL" id="PGG97249.1"/>
    </source>
</evidence>
<evidence type="ECO:0008006" key="4">
    <source>
        <dbReference type="Google" id="ProtNLM"/>
    </source>
</evidence>
<feature type="region of interest" description="Disordered" evidence="1">
    <location>
        <begin position="1"/>
        <end position="67"/>
    </location>
</feature>
<organism evidence="2 3">
    <name type="scientific">Helicocarpus griseus UAMH5409</name>
    <dbReference type="NCBI Taxonomy" id="1447875"/>
    <lineage>
        <taxon>Eukaryota</taxon>
        <taxon>Fungi</taxon>
        <taxon>Dikarya</taxon>
        <taxon>Ascomycota</taxon>
        <taxon>Pezizomycotina</taxon>
        <taxon>Eurotiomycetes</taxon>
        <taxon>Eurotiomycetidae</taxon>
        <taxon>Onygenales</taxon>
        <taxon>Ajellomycetaceae</taxon>
        <taxon>Helicocarpus</taxon>
    </lineage>
</organism>
<keyword evidence="3" id="KW-1185">Reference proteome</keyword>
<evidence type="ECO:0000313" key="3">
    <source>
        <dbReference type="Proteomes" id="UP000223968"/>
    </source>
</evidence>